<dbReference type="InterPro" id="IPR014973">
    <property type="entry name" value="DUF1835"/>
</dbReference>
<keyword evidence="3" id="KW-1185">Reference proteome</keyword>
<dbReference type="Proteomes" id="UP000252415">
    <property type="component" value="Unassembled WGS sequence"/>
</dbReference>
<dbReference type="RefSeq" id="WP_114383846.1">
    <property type="nucleotide sequence ID" value="NZ_QPJD01000023.1"/>
</dbReference>
<evidence type="ECO:0000313" key="3">
    <source>
        <dbReference type="Proteomes" id="UP000252415"/>
    </source>
</evidence>
<name>A0A368VM97_9BACL</name>
<protein>
    <submittedName>
        <fullName evidence="2">Uncharacterized protein DUF1835</fullName>
    </submittedName>
</protein>
<gene>
    <name evidence="2" type="ORF">DFP97_12370</name>
</gene>
<dbReference type="OrthoDB" id="127805at2"/>
<accession>A0A368VM97</accession>
<proteinExistence type="predicted"/>
<reference evidence="2 3" key="1">
    <citation type="submission" date="2018-07" db="EMBL/GenBank/DDBJ databases">
        <title>Genomic Encyclopedia of Type Strains, Phase III (KMG-III): the genomes of soil and plant-associated and newly described type strains.</title>
        <authorList>
            <person name="Whitman W."/>
        </authorList>
    </citation>
    <scope>NUCLEOTIDE SEQUENCE [LARGE SCALE GENOMIC DNA]</scope>
    <source>
        <strain evidence="2 3">CECT 7506</strain>
    </source>
</reference>
<evidence type="ECO:0000259" key="1">
    <source>
        <dbReference type="Pfam" id="PF08874"/>
    </source>
</evidence>
<dbReference type="EMBL" id="QPJD01000023">
    <property type="protein sequence ID" value="RCW41541.1"/>
    <property type="molecule type" value="Genomic_DNA"/>
</dbReference>
<feature type="domain" description="DUF1835" evidence="1">
    <location>
        <begin position="2"/>
        <end position="107"/>
    </location>
</feature>
<sequence length="333" mass="37505">MLHIVNGDSVGHKLKEGAVQGDILVWREIYTEGPVFLQPELPDHLAFRGRYLEQALGVPLQEWLSSSEAQEKQLASFKQHEDVVLWFEHDLFDQTILSCLLHWFAGQDLEGTRLHLLSIGQYPGIEVFRGLGDLSAEQLAGLAGTWREIGEEELLLGKRAWKAYTATTPEKIAKLLHEDTSVLPFLHNAFRLHLNRYPSTANGLGIVEQTTLELLLEGVDRPLHLFQQTGDKLHELGMGDLQYWSCLKRLSQASHPLLTIEGDGLFPGLHDSPESFLHRRVQLTGLGSQLASRKADWIHLNGINQWYGGVHLEGNDSIWRWDAGNAAIIRKQA</sequence>
<dbReference type="Pfam" id="PF08874">
    <property type="entry name" value="DUF1835"/>
    <property type="match status" value="1"/>
</dbReference>
<dbReference type="AlphaFoldDB" id="A0A368VM97"/>
<organism evidence="2 3">
    <name type="scientific">Paenibacillus prosopidis</name>
    <dbReference type="NCBI Taxonomy" id="630520"/>
    <lineage>
        <taxon>Bacteria</taxon>
        <taxon>Bacillati</taxon>
        <taxon>Bacillota</taxon>
        <taxon>Bacilli</taxon>
        <taxon>Bacillales</taxon>
        <taxon>Paenibacillaceae</taxon>
        <taxon>Paenibacillus</taxon>
    </lineage>
</organism>
<comment type="caution">
    <text evidence="2">The sequence shown here is derived from an EMBL/GenBank/DDBJ whole genome shotgun (WGS) entry which is preliminary data.</text>
</comment>
<evidence type="ECO:0000313" key="2">
    <source>
        <dbReference type="EMBL" id="RCW41541.1"/>
    </source>
</evidence>